<organism evidence="2 3">
    <name type="scientific">Sphingobacterium faecale</name>
    <dbReference type="NCBI Taxonomy" id="2803775"/>
    <lineage>
        <taxon>Bacteria</taxon>
        <taxon>Pseudomonadati</taxon>
        <taxon>Bacteroidota</taxon>
        <taxon>Sphingobacteriia</taxon>
        <taxon>Sphingobacteriales</taxon>
        <taxon>Sphingobacteriaceae</taxon>
        <taxon>Sphingobacterium</taxon>
    </lineage>
</organism>
<evidence type="ECO:0000313" key="2">
    <source>
        <dbReference type="EMBL" id="MBL1408199.1"/>
    </source>
</evidence>
<evidence type="ECO:0000256" key="1">
    <source>
        <dbReference type="SAM" id="Phobius"/>
    </source>
</evidence>
<evidence type="ECO:0000313" key="3">
    <source>
        <dbReference type="Proteomes" id="UP000625283"/>
    </source>
</evidence>
<proteinExistence type="predicted"/>
<feature type="transmembrane region" description="Helical" evidence="1">
    <location>
        <begin position="179"/>
        <end position="202"/>
    </location>
</feature>
<protein>
    <submittedName>
        <fullName evidence="2">Uncharacterized protein</fullName>
    </submittedName>
</protein>
<accession>A0ABS1R0H0</accession>
<feature type="transmembrane region" description="Helical" evidence="1">
    <location>
        <begin position="149"/>
        <end position="167"/>
    </location>
</feature>
<dbReference type="InterPro" id="IPR036249">
    <property type="entry name" value="Thioredoxin-like_sf"/>
</dbReference>
<name>A0ABS1R0H0_9SPHI</name>
<feature type="transmembrane region" description="Helical" evidence="1">
    <location>
        <begin position="89"/>
        <end position="111"/>
    </location>
</feature>
<dbReference type="Proteomes" id="UP000625283">
    <property type="component" value="Unassembled WGS sequence"/>
</dbReference>
<dbReference type="EMBL" id="JAERTY010000002">
    <property type="protein sequence ID" value="MBL1408199.1"/>
    <property type="molecule type" value="Genomic_DNA"/>
</dbReference>
<feature type="transmembrane region" description="Helical" evidence="1">
    <location>
        <begin position="7"/>
        <end position="26"/>
    </location>
</feature>
<sequence>MRNRKVLVMSLAIISIVLIYSSYSTVGNTFDWLRIINYLLWQFGLVSTIYYTKKELLNYADTLSSNVKSRQFYFYAQNRHFLGLKVGDILSILPMSFLLTSFVAFSIINIGPEFRNYYVVFELVIVTIILLLGLFMLVKLPLKSIERSIIPIFLFSTSLFFIAPLNFSQEKINMFKFFLFSSGFAFLNFLFYQICLSAIAFLKRHVNYEKVFQNIITTKNSSDAVLGVINSQKPIQILNKNNCFLIGNTDTNINITIVLNIFCKKSAKCLEDTHDLMLKNKEKVNLRILFNFHIYRDDYQRNLIRSLLHNYSLGADVVKILNACYKNPKEYTKYEIEGKNIEVDFYDHIIEKQVKWCQSAKIVECPITFLNGHKIPSRYKIEDFLEALETPLYTGYC</sequence>
<dbReference type="SUPFAM" id="SSF52833">
    <property type="entry name" value="Thioredoxin-like"/>
    <property type="match status" value="1"/>
</dbReference>
<comment type="caution">
    <text evidence="2">The sequence shown here is derived from an EMBL/GenBank/DDBJ whole genome shotgun (WGS) entry which is preliminary data.</text>
</comment>
<keyword evidence="3" id="KW-1185">Reference proteome</keyword>
<keyword evidence="1" id="KW-0472">Membrane</keyword>
<keyword evidence="1" id="KW-0812">Transmembrane</keyword>
<feature type="transmembrane region" description="Helical" evidence="1">
    <location>
        <begin position="117"/>
        <end position="137"/>
    </location>
</feature>
<gene>
    <name evidence="2" type="ORF">JKG61_05490</name>
</gene>
<keyword evidence="1" id="KW-1133">Transmembrane helix</keyword>
<reference evidence="2 3" key="1">
    <citation type="submission" date="2021-01" db="EMBL/GenBank/DDBJ databases">
        <title>C459-1 draft genome sequence.</title>
        <authorList>
            <person name="Zhang X.-F."/>
        </authorList>
    </citation>
    <scope>NUCLEOTIDE SEQUENCE [LARGE SCALE GENOMIC DNA]</scope>
    <source>
        <strain evidence="3">C459-1</strain>
    </source>
</reference>
<dbReference type="RefSeq" id="WP_202101966.1">
    <property type="nucleotide sequence ID" value="NZ_JAERTY010000002.1"/>
</dbReference>